<dbReference type="Gene3D" id="3.40.50.300">
    <property type="entry name" value="P-loop containing nucleotide triphosphate hydrolases"/>
    <property type="match status" value="1"/>
</dbReference>
<gene>
    <name evidence="3" type="ordered locus">ROP_pROB02-00040</name>
</gene>
<keyword evidence="3" id="KW-0614">Plasmid</keyword>
<accession>C1BDG4</accession>
<geneLocation type="plasmid" evidence="3 4">
    <name>pROB02</name>
</geneLocation>
<evidence type="ECO:0000313" key="4">
    <source>
        <dbReference type="Proteomes" id="UP000002212"/>
    </source>
</evidence>
<dbReference type="Proteomes" id="UP000002212">
    <property type="component" value="Plasmid pROB02"/>
</dbReference>
<evidence type="ECO:0000259" key="1">
    <source>
        <dbReference type="Pfam" id="PF13175"/>
    </source>
</evidence>
<feature type="domain" description="ATPase AAA-type core" evidence="2">
    <location>
        <begin position="435"/>
        <end position="495"/>
    </location>
</feature>
<dbReference type="AlphaFoldDB" id="C1BDG4"/>
<protein>
    <recommendedName>
        <fullName evidence="5">ATPase AAA-type core domain-containing protein</fullName>
    </recommendedName>
</protein>
<dbReference type="PANTHER" id="PTHR43581:SF2">
    <property type="entry name" value="EXCINUCLEASE ATPASE SUBUNIT"/>
    <property type="match status" value="1"/>
</dbReference>
<dbReference type="GO" id="GO:0016887">
    <property type="term" value="F:ATP hydrolysis activity"/>
    <property type="evidence" value="ECO:0007669"/>
    <property type="project" value="InterPro"/>
</dbReference>
<dbReference type="PANTHER" id="PTHR43581">
    <property type="entry name" value="ATP/GTP PHOSPHATASE"/>
    <property type="match status" value="1"/>
</dbReference>
<sequence>MTTSTQSARRLTPRSRVIQWTVRNFKALEHATLPLDRLNVLVGPNSSGKSSLIQSLLLLAQSTDDEVILNGPLVRLGDPLDVISADSEFVSLGFVVDGTRIPGADESTSNVLFEVTLSHQHGSLVVCEFTAVEENTDRILIRATSERVNAGIRADVTKDSRVHETVLRVREINGSDSPSSTFITFTGLFPEALVYKSTRQQVLSELRRGIRSARNDSDSELAFSATYEVTQWMRRNIDKMPEEVRGIVTSKSHGAFSQLFELPRTALSELLDAFVAAEVSEIEWARVSITNFRRLGTRRIRSTALLGLSPKRENVVSVLALASDALLAFQSSIRYLGPLREEPQVVSPTGARYRALPAGPKGEYTADLLARMRVSEIRYGDWNGEIRVGTVSEALTLWTAYLGVGDDVSVEDQGKLGRGLRIRVNGIERDLTTIGVGASQLIPVLTVVLTAPAGSIVLLEQPELHLHPSVQSRLADFFLRARINIKLVVETHSEYMITRIRRRVVEKTTPARHIAVLFAEQHDGITEMRHLHLDRLGDFSHWPRAFFDTQDEEARALVVAVRKAIDSGQKS</sequence>
<dbReference type="Pfam" id="PF13175">
    <property type="entry name" value="AAA_15"/>
    <property type="match status" value="1"/>
</dbReference>
<dbReference type="PATRIC" id="fig|632772.20.peg.8374"/>
<organism evidence="3 4">
    <name type="scientific">Rhodococcus opacus (strain B4)</name>
    <dbReference type="NCBI Taxonomy" id="632772"/>
    <lineage>
        <taxon>Bacteria</taxon>
        <taxon>Bacillati</taxon>
        <taxon>Actinomycetota</taxon>
        <taxon>Actinomycetes</taxon>
        <taxon>Mycobacteriales</taxon>
        <taxon>Nocardiaceae</taxon>
        <taxon>Rhodococcus</taxon>
    </lineage>
</organism>
<dbReference type="InterPro" id="IPR003959">
    <property type="entry name" value="ATPase_AAA_core"/>
</dbReference>
<evidence type="ECO:0000313" key="3">
    <source>
        <dbReference type="EMBL" id="BAH47017.1"/>
    </source>
</evidence>
<dbReference type="GO" id="GO:0005524">
    <property type="term" value="F:ATP binding"/>
    <property type="evidence" value="ECO:0007669"/>
    <property type="project" value="InterPro"/>
</dbReference>
<dbReference type="RefSeq" id="WP_012687057.1">
    <property type="nucleotide sequence ID" value="NC_012521.1"/>
</dbReference>
<dbReference type="InterPro" id="IPR027417">
    <property type="entry name" value="P-loop_NTPase"/>
</dbReference>
<reference evidence="3 4" key="2">
    <citation type="submission" date="2009-03" db="EMBL/GenBank/DDBJ databases">
        <title>Comparison of the complete genome sequences of Rhodococcus erythropolis PR4 and Rhodococcus opacus B4.</title>
        <authorList>
            <person name="Takarada H."/>
            <person name="Sekine M."/>
            <person name="Hosoyama A."/>
            <person name="Yamada R."/>
            <person name="Fujisawa T."/>
            <person name="Omata S."/>
            <person name="Shimizu A."/>
            <person name="Tsukatani N."/>
            <person name="Tanikawa S."/>
            <person name="Fujita N."/>
            <person name="Harayama S."/>
        </authorList>
    </citation>
    <scope>NUCLEOTIDE SEQUENCE [LARGE SCALE GENOMIC DNA]</scope>
    <source>
        <strain evidence="3 4">B4</strain>
        <plasmid evidence="3 4">pROB02</plasmid>
    </source>
</reference>
<evidence type="ECO:0008006" key="5">
    <source>
        <dbReference type="Google" id="ProtNLM"/>
    </source>
</evidence>
<proteinExistence type="predicted"/>
<evidence type="ECO:0000259" key="2">
    <source>
        <dbReference type="Pfam" id="PF13304"/>
    </source>
</evidence>
<dbReference type="InterPro" id="IPR041685">
    <property type="entry name" value="AAA_GajA/Old/RecF-like"/>
</dbReference>
<feature type="domain" description="Endonuclease GajA/Old nuclease/RecF-like AAA" evidence="1">
    <location>
        <begin position="21"/>
        <end position="63"/>
    </location>
</feature>
<dbReference type="HOGENOM" id="CLU_032548_1_0_11"/>
<name>C1BDG4_RHOOB</name>
<dbReference type="OrthoDB" id="9815944at2"/>
<dbReference type="KEGG" id="rop:ROP_pROB02-00040"/>
<dbReference type="Pfam" id="PF13304">
    <property type="entry name" value="AAA_21"/>
    <property type="match status" value="1"/>
</dbReference>
<reference evidence="3 4" key="1">
    <citation type="journal article" date="2005" name="J. Biosci. Bioeng.">
        <title>Isolation and characterization of benzene-tolerant Rhodococcus opacus strains.</title>
        <authorList>
            <person name="Na K.S."/>
            <person name="Kuroda A."/>
            <person name="Takiguchi N."/>
            <person name="Ikeda T."/>
            <person name="Ohtake H."/>
            <person name="Kato J."/>
        </authorList>
    </citation>
    <scope>NUCLEOTIDE SEQUENCE [LARGE SCALE GENOMIC DNA]</scope>
    <source>
        <strain evidence="3 4">B4</strain>
        <plasmid evidence="3">pROB02</plasmid>
    </source>
</reference>
<dbReference type="InterPro" id="IPR051396">
    <property type="entry name" value="Bact_Antivir_Def_Nuclease"/>
</dbReference>
<dbReference type="EMBL" id="AP011117">
    <property type="protein sequence ID" value="BAH47017.1"/>
    <property type="molecule type" value="Genomic_DNA"/>
</dbReference>
<dbReference type="SUPFAM" id="SSF52540">
    <property type="entry name" value="P-loop containing nucleoside triphosphate hydrolases"/>
    <property type="match status" value="1"/>
</dbReference>